<dbReference type="InterPro" id="IPR007710">
    <property type="entry name" value="Nucleoside_deoxyribTrfase"/>
</dbReference>
<comment type="similarity">
    <text evidence="6">Belongs to the 2'-deoxynucleoside 5'-phosphate N-hydrolase 1 family.</text>
</comment>
<dbReference type="Gene3D" id="3.40.50.450">
    <property type="match status" value="1"/>
</dbReference>
<comment type="catalytic activity">
    <reaction evidence="5">
        <text>5-hydroxymethyl-dUMP + H2O = 5-hydroxymethyluracil + 2-deoxy-D-ribose 5-phosphate</text>
        <dbReference type="Rhea" id="RHEA:77099"/>
        <dbReference type="ChEBI" id="CHEBI:15377"/>
        <dbReference type="ChEBI" id="CHEBI:16964"/>
        <dbReference type="ChEBI" id="CHEBI:62877"/>
        <dbReference type="ChEBI" id="CHEBI:90409"/>
    </reaction>
    <physiologicalReaction direction="left-to-right" evidence="5">
        <dbReference type="Rhea" id="RHEA:77100"/>
    </physiologicalReaction>
</comment>
<accession>A0AA48GXI4</accession>
<dbReference type="HAMAP" id="MF_03036">
    <property type="entry name" value="Nuc_phosphate_hydrolase"/>
    <property type="match status" value="1"/>
</dbReference>
<comment type="catalytic activity">
    <reaction evidence="6">
        <text>a purine 2'-deoxyribonucleoside 5'-phosphate + H2O = a purine nucleobase + 2-deoxy-D-ribose 5-phosphate</text>
        <dbReference type="Rhea" id="RHEA:51132"/>
        <dbReference type="ChEBI" id="CHEBI:15377"/>
        <dbReference type="ChEBI" id="CHEBI:26386"/>
        <dbReference type="ChEBI" id="CHEBI:62877"/>
        <dbReference type="ChEBI" id="CHEBI:142198"/>
    </reaction>
</comment>
<dbReference type="GO" id="GO:0070694">
    <property type="term" value="F:5-hydroxymethyl-dUMP N-hydrolase activity"/>
    <property type="evidence" value="ECO:0007669"/>
    <property type="project" value="InterPro"/>
</dbReference>
<dbReference type="GO" id="GO:0009117">
    <property type="term" value="P:nucleotide metabolic process"/>
    <property type="evidence" value="ECO:0007669"/>
    <property type="project" value="UniProtKB-KW"/>
</dbReference>
<dbReference type="RefSeq" id="WP_243346757.1">
    <property type="nucleotide sequence ID" value="NZ_AP027081.1"/>
</dbReference>
<dbReference type="Pfam" id="PF05014">
    <property type="entry name" value="Nuc_deoxyrib_tr"/>
    <property type="match status" value="1"/>
</dbReference>
<comment type="catalytic activity">
    <reaction evidence="6">
        <text>a pyrimidine 2'-deoxyribonucleoside 5'-phosphate + H2O = a pyrimidine nucleobase + 2-deoxy-D-ribose 5-phosphate</text>
        <dbReference type="Rhea" id="RHEA:57852"/>
        <dbReference type="ChEBI" id="CHEBI:15377"/>
        <dbReference type="ChEBI" id="CHEBI:26432"/>
        <dbReference type="ChEBI" id="CHEBI:62877"/>
        <dbReference type="ChEBI" id="CHEBI:142209"/>
    </reaction>
</comment>
<dbReference type="EMBL" id="AP027081">
    <property type="protein sequence ID" value="BDU78104.1"/>
    <property type="molecule type" value="Genomic_DNA"/>
</dbReference>
<name>A0AA48GXI4_9BACT</name>
<evidence type="ECO:0000313" key="8">
    <source>
        <dbReference type="Proteomes" id="UP001228113"/>
    </source>
</evidence>
<feature type="binding site" description="in other chain" evidence="6">
    <location>
        <position position="83"/>
    </location>
    <ligand>
        <name>substrate</name>
        <note>ligand shared between homodimeric partners</note>
    </ligand>
</feature>
<comment type="subunit">
    <text evidence="1 6">Monomer and homodimer.</text>
</comment>
<dbReference type="KEGG" id="msea:METESE_30620"/>
<evidence type="ECO:0000256" key="6">
    <source>
        <dbReference type="HAMAP-Rule" id="MF_03036"/>
    </source>
</evidence>
<evidence type="ECO:0000256" key="1">
    <source>
        <dbReference type="ARBA" id="ARBA00011407"/>
    </source>
</evidence>
<proteinExistence type="inferred from homology"/>
<evidence type="ECO:0000256" key="3">
    <source>
        <dbReference type="ARBA" id="ARBA00023080"/>
    </source>
</evidence>
<dbReference type="InterPro" id="IPR028607">
    <property type="entry name" value="DNPH1"/>
</dbReference>
<dbReference type="SUPFAM" id="SSF52309">
    <property type="entry name" value="N-(deoxy)ribosyltransferase-like"/>
    <property type="match status" value="1"/>
</dbReference>
<dbReference type="AlphaFoldDB" id="A0AA48GXI4"/>
<keyword evidence="2 6" id="KW-0378">Hydrolase</keyword>
<organism evidence="7 8">
    <name type="scientific">Mesoterricola sediminis</name>
    <dbReference type="NCBI Taxonomy" id="2927980"/>
    <lineage>
        <taxon>Bacteria</taxon>
        <taxon>Pseudomonadati</taxon>
        <taxon>Acidobacteriota</taxon>
        <taxon>Holophagae</taxon>
        <taxon>Holophagales</taxon>
        <taxon>Holophagaceae</taxon>
        <taxon>Mesoterricola</taxon>
    </lineage>
</organism>
<evidence type="ECO:0000256" key="2">
    <source>
        <dbReference type="ARBA" id="ARBA00022801"/>
    </source>
</evidence>
<dbReference type="EC" id="3.2.2.-" evidence="6"/>
<dbReference type="PANTHER" id="PTHR15364">
    <property type="entry name" value="2'-DEOXYNUCLEOSIDE 5'-PHOSPHATE N-HYDROLASE 1"/>
    <property type="match status" value="1"/>
</dbReference>
<keyword evidence="8" id="KW-1185">Reference proteome</keyword>
<reference evidence="7" key="1">
    <citation type="journal article" date="2023" name="Int. J. Syst. Evol. Microbiol.">
        <title>Mesoterricola silvestris gen. nov., sp. nov., Mesoterricola sediminis sp. nov., Geothrix oryzae sp. nov., Geothrix edaphica sp. nov., Geothrix rubra sp. nov., and Geothrix limicola sp. nov., six novel members of Acidobacteriota isolated from soils.</title>
        <authorList>
            <person name="Itoh H."/>
            <person name="Sugisawa Y."/>
            <person name="Mise K."/>
            <person name="Xu Z."/>
            <person name="Kuniyasu M."/>
            <person name="Ushijima N."/>
            <person name="Kawano K."/>
            <person name="Kobayashi E."/>
            <person name="Shiratori Y."/>
            <person name="Masuda Y."/>
            <person name="Senoo K."/>
        </authorList>
    </citation>
    <scope>NUCLEOTIDE SEQUENCE</scope>
    <source>
        <strain evidence="7">W786</strain>
    </source>
</reference>
<protein>
    <recommendedName>
        <fullName evidence="6">Putative 2'-deoxynucleoside 5'-phosphate N-hydrolase 1</fullName>
        <ecNumber evidence="6">3.2.2.-</ecNumber>
    </recommendedName>
</protein>
<keyword evidence="4 6" id="KW-0326">Glycosidase</keyword>
<keyword evidence="3 6" id="KW-0546">Nucleotide metabolism</keyword>
<dbReference type="GO" id="GO:0009116">
    <property type="term" value="P:nucleoside metabolic process"/>
    <property type="evidence" value="ECO:0007669"/>
    <property type="project" value="UniProtKB-UniRule"/>
</dbReference>
<gene>
    <name evidence="7" type="ORF">METESE_30620</name>
</gene>
<dbReference type="Proteomes" id="UP001228113">
    <property type="component" value="Chromosome"/>
</dbReference>
<dbReference type="InterPro" id="IPR051239">
    <property type="entry name" value="2'-dNMP_N-hydrolase"/>
</dbReference>
<comment type="caution">
    <text evidence="6">Lacks conserved residue(s) required for the propagation of feature annotation.</text>
</comment>
<evidence type="ECO:0000256" key="5">
    <source>
        <dbReference type="ARBA" id="ARBA00047460"/>
    </source>
</evidence>
<evidence type="ECO:0000313" key="7">
    <source>
        <dbReference type="EMBL" id="BDU78104.1"/>
    </source>
</evidence>
<dbReference type="GO" id="GO:0009159">
    <property type="term" value="P:deoxyribonucleoside monophosphate catabolic process"/>
    <property type="evidence" value="ECO:0007669"/>
    <property type="project" value="InterPro"/>
</dbReference>
<comment type="function">
    <text evidence="6">Catalyzes the cleavage of the N-glycosidic bond of deoxyribonucleoside 5'-monophosphates to yield deoxyribose 5-phosphate and a purine or pyrimidine base.</text>
</comment>
<evidence type="ECO:0000256" key="4">
    <source>
        <dbReference type="ARBA" id="ARBA00023295"/>
    </source>
</evidence>
<feature type="binding site" description="in other chain" evidence="6">
    <location>
        <position position="19"/>
    </location>
    <ligand>
        <name>substrate</name>
        <note>ligand shared between homodimeric partners</note>
    </ligand>
</feature>
<dbReference type="PANTHER" id="PTHR15364:SF0">
    <property type="entry name" value="2'-DEOXYNUCLEOSIDE 5'-PHOSPHATE N-HYDROLASE 1"/>
    <property type="match status" value="1"/>
</dbReference>
<sequence length="142" mass="15035">MRIYFSCSITGGRGDQPAYAALVAHLQAAGHRVLTAHLASPDLQGQEGGLEPEAVYDRDTAWVREADAVVAEVSTPSHGVGFEVAYALHRAKPVLCLHRRGARVSRMITGCREPGMACAEYGTEAEMLALADAFLAGGASRP</sequence>